<comment type="caution">
    <text evidence="2">The sequence shown here is derived from an EMBL/GenBank/DDBJ whole genome shotgun (WGS) entry which is preliminary data.</text>
</comment>
<proteinExistence type="predicted"/>
<name>D4XR29_ACIHA</name>
<accession>D4XR29</accession>
<dbReference type="Proteomes" id="UP000003085">
    <property type="component" value="Unassembled WGS sequence"/>
</dbReference>
<evidence type="ECO:0000256" key="1">
    <source>
        <dbReference type="SAM" id="SignalP"/>
    </source>
</evidence>
<gene>
    <name evidence="2" type="ORF">HMP0015_2171</name>
</gene>
<feature type="chain" id="PRO_5003066218" evidence="1">
    <location>
        <begin position="27"/>
        <end position="40"/>
    </location>
</feature>
<evidence type="ECO:0000313" key="3">
    <source>
        <dbReference type="Proteomes" id="UP000003085"/>
    </source>
</evidence>
<feature type="signal peptide" evidence="1">
    <location>
        <begin position="1"/>
        <end position="26"/>
    </location>
</feature>
<sequence>MKIKNYFYTSLTLILISLSISNHTFAETTVKCESKNFEYN</sequence>
<evidence type="ECO:0000313" key="2">
    <source>
        <dbReference type="EMBL" id="EFF82360.1"/>
    </source>
</evidence>
<dbReference type="HOGENOM" id="CLU_3300683_0_0_6"/>
<feature type="non-terminal residue" evidence="2">
    <location>
        <position position="40"/>
    </location>
</feature>
<organism evidence="2 3">
    <name type="scientific">Acinetobacter haemolyticus ATCC 19194</name>
    <dbReference type="NCBI Taxonomy" id="707232"/>
    <lineage>
        <taxon>Bacteria</taxon>
        <taxon>Pseudomonadati</taxon>
        <taxon>Pseudomonadota</taxon>
        <taxon>Gammaproteobacteria</taxon>
        <taxon>Moraxellales</taxon>
        <taxon>Moraxellaceae</taxon>
        <taxon>Acinetobacter</taxon>
    </lineage>
</organism>
<protein>
    <submittedName>
        <fullName evidence="2">Uncharacterized protein</fullName>
    </submittedName>
</protein>
<dbReference type="EMBL" id="ADMT01000179">
    <property type="protein sequence ID" value="EFF82360.1"/>
    <property type="molecule type" value="Genomic_DNA"/>
</dbReference>
<keyword evidence="1" id="KW-0732">Signal</keyword>
<reference evidence="3" key="1">
    <citation type="submission" date="2010-03" db="EMBL/GenBank/DDBJ databases">
        <title>Complete sequence of Mobiluncus curtisii ATCC 43063.</title>
        <authorList>
            <person name="Muzny D."/>
            <person name="Qin X."/>
            <person name="Deng J."/>
            <person name="Jiang H."/>
            <person name="Liu Y."/>
            <person name="Qu J."/>
            <person name="Song X.-Z."/>
            <person name="Zhang L."/>
            <person name="Thornton R."/>
            <person name="Coyle M."/>
            <person name="Francisco L."/>
            <person name="Jackson L."/>
            <person name="Javaid M."/>
            <person name="Korchina V."/>
            <person name="Kovar C."/>
            <person name="Mata R."/>
            <person name="Mathew T."/>
            <person name="Ngo R."/>
            <person name="Nguyen L."/>
            <person name="Nguyen N."/>
            <person name="Okwuonu G."/>
            <person name="Ongeri F."/>
            <person name="Pham C."/>
            <person name="Simmons D."/>
            <person name="Wilczek-Boney K."/>
            <person name="Hale W."/>
            <person name="Jakkamsetti A."/>
            <person name="Pham P."/>
            <person name="Ruth R."/>
            <person name="San Lucas F."/>
            <person name="Warren J."/>
            <person name="Zhang J."/>
            <person name="Zhao Z."/>
            <person name="Zhou C."/>
            <person name="Zhu D."/>
            <person name="Lee S."/>
            <person name="Bess C."/>
            <person name="Blankenburg K."/>
            <person name="Forbes L."/>
            <person name="Fu Q."/>
            <person name="Gubbala S."/>
            <person name="Hirani K."/>
            <person name="Jayaseelan J.C."/>
            <person name="Lara F."/>
            <person name="Munidasa M."/>
            <person name="Palculict T."/>
            <person name="Patil S."/>
            <person name="Pu L.-L."/>
            <person name="Saada N."/>
            <person name="Tang L."/>
            <person name="Weissenberger G."/>
            <person name="Zhu Y."/>
            <person name="Hemphill L."/>
            <person name="Shang Y."/>
            <person name="Youmans B."/>
            <person name="Ayvaz T."/>
            <person name="Ross M."/>
            <person name="Santibanez J."/>
            <person name="Aqrawi P."/>
            <person name="Gross S."/>
            <person name="Joshi V."/>
            <person name="Fowler G."/>
            <person name="Nazareth L."/>
            <person name="Reid J."/>
            <person name="Worley K."/>
            <person name="Petrosino J."/>
            <person name="Highlander S."/>
            <person name="Gibbs R."/>
            <person name="Gibbs R."/>
        </authorList>
    </citation>
    <scope>NUCLEOTIDE SEQUENCE [LARGE SCALE GENOMIC DNA]</scope>
    <source>
        <strain evidence="3">ATCC 19194</strain>
    </source>
</reference>
<dbReference type="AlphaFoldDB" id="D4XR29"/>